<dbReference type="Proteomes" id="UP001186944">
    <property type="component" value="Unassembled WGS sequence"/>
</dbReference>
<sequence>MKSIPMLILCLVLMVGLTSSQDCDDNDYVNGCSTPIKSWVDEFTWACNRHDVCYFCGQKLGVTRKQCDVDFYWRMKGSCPKWSWRNPSNRASCLSTASSFYYGVRAGGGMPGFWNNDSPDWCFEPWVKKCL</sequence>
<comment type="caution">
    <text evidence="2">The sequence shown here is derived from an EMBL/GenBank/DDBJ whole genome shotgun (WGS) entry which is preliminary data.</text>
</comment>
<accession>A0AA88XPZ0</accession>
<dbReference type="AlphaFoldDB" id="A0AA88XPZ0"/>
<protein>
    <submittedName>
        <fullName evidence="2">Uncharacterized protein</fullName>
    </submittedName>
</protein>
<gene>
    <name evidence="2" type="ORF">FSP39_001245</name>
</gene>
<evidence type="ECO:0000313" key="3">
    <source>
        <dbReference type="Proteomes" id="UP001186944"/>
    </source>
</evidence>
<name>A0AA88XPZ0_PINIB</name>
<organism evidence="2 3">
    <name type="scientific">Pinctada imbricata</name>
    <name type="common">Atlantic pearl-oyster</name>
    <name type="synonym">Pinctada martensii</name>
    <dbReference type="NCBI Taxonomy" id="66713"/>
    <lineage>
        <taxon>Eukaryota</taxon>
        <taxon>Metazoa</taxon>
        <taxon>Spiralia</taxon>
        <taxon>Lophotrochozoa</taxon>
        <taxon>Mollusca</taxon>
        <taxon>Bivalvia</taxon>
        <taxon>Autobranchia</taxon>
        <taxon>Pteriomorphia</taxon>
        <taxon>Pterioida</taxon>
        <taxon>Pterioidea</taxon>
        <taxon>Pteriidae</taxon>
        <taxon>Pinctada</taxon>
    </lineage>
</organism>
<dbReference type="EMBL" id="VSWD01000012">
    <property type="protein sequence ID" value="KAK3085299.1"/>
    <property type="molecule type" value="Genomic_DNA"/>
</dbReference>
<keyword evidence="1" id="KW-0732">Signal</keyword>
<dbReference type="GO" id="GO:0004623">
    <property type="term" value="F:phospholipase A2 activity"/>
    <property type="evidence" value="ECO:0007669"/>
    <property type="project" value="InterPro"/>
</dbReference>
<reference evidence="2" key="1">
    <citation type="submission" date="2019-08" db="EMBL/GenBank/DDBJ databases">
        <title>The improved chromosome-level genome for the pearl oyster Pinctada fucata martensii using PacBio sequencing and Hi-C.</title>
        <authorList>
            <person name="Zheng Z."/>
        </authorList>
    </citation>
    <scope>NUCLEOTIDE SEQUENCE</scope>
    <source>
        <strain evidence="2">ZZ-2019</strain>
        <tissue evidence="2">Adductor muscle</tissue>
    </source>
</reference>
<dbReference type="GO" id="GO:0050482">
    <property type="term" value="P:arachidonate secretion"/>
    <property type="evidence" value="ECO:0007669"/>
    <property type="project" value="InterPro"/>
</dbReference>
<feature type="signal peptide" evidence="1">
    <location>
        <begin position="1"/>
        <end position="20"/>
    </location>
</feature>
<keyword evidence="3" id="KW-1185">Reference proteome</keyword>
<evidence type="ECO:0000313" key="2">
    <source>
        <dbReference type="EMBL" id="KAK3085299.1"/>
    </source>
</evidence>
<feature type="chain" id="PRO_5041727082" evidence="1">
    <location>
        <begin position="21"/>
        <end position="131"/>
    </location>
</feature>
<proteinExistence type="predicted"/>
<evidence type="ECO:0000256" key="1">
    <source>
        <dbReference type="SAM" id="SignalP"/>
    </source>
</evidence>
<dbReference type="SUPFAM" id="SSF48619">
    <property type="entry name" value="Phospholipase A2, PLA2"/>
    <property type="match status" value="1"/>
</dbReference>
<dbReference type="GO" id="GO:0006644">
    <property type="term" value="P:phospholipid metabolic process"/>
    <property type="evidence" value="ECO:0007669"/>
    <property type="project" value="InterPro"/>
</dbReference>
<dbReference type="Gene3D" id="1.20.90.10">
    <property type="entry name" value="Phospholipase A2 domain"/>
    <property type="match status" value="1"/>
</dbReference>
<dbReference type="InterPro" id="IPR036444">
    <property type="entry name" value="PLipase_A2_dom_sf"/>
</dbReference>